<reference evidence="1 2" key="1">
    <citation type="journal article" date="2020" name="ISME J.">
        <title>Uncovering the hidden diversity of litter-decomposition mechanisms in mushroom-forming fungi.</title>
        <authorList>
            <person name="Floudas D."/>
            <person name="Bentzer J."/>
            <person name="Ahren D."/>
            <person name="Johansson T."/>
            <person name="Persson P."/>
            <person name="Tunlid A."/>
        </authorList>
    </citation>
    <scope>NUCLEOTIDE SEQUENCE [LARGE SCALE GENOMIC DNA]</scope>
    <source>
        <strain evidence="1 2">CBS 101986</strain>
    </source>
</reference>
<dbReference type="EMBL" id="JAACJJ010000001">
    <property type="protein sequence ID" value="KAF5330377.1"/>
    <property type="molecule type" value="Genomic_DNA"/>
</dbReference>
<proteinExistence type="predicted"/>
<evidence type="ECO:0000313" key="2">
    <source>
        <dbReference type="Proteomes" id="UP000567179"/>
    </source>
</evidence>
<name>A0A8H5BVK3_9AGAR</name>
<comment type="caution">
    <text evidence="1">The sequence shown here is derived from an EMBL/GenBank/DDBJ whole genome shotgun (WGS) entry which is preliminary data.</text>
</comment>
<dbReference type="Proteomes" id="UP000567179">
    <property type="component" value="Unassembled WGS sequence"/>
</dbReference>
<keyword evidence="2" id="KW-1185">Reference proteome</keyword>
<protein>
    <submittedName>
        <fullName evidence="1">Uncharacterized protein</fullName>
    </submittedName>
</protein>
<accession>A0A8H5BVK3</accession>
<gene>
    <name evidence="1" type="ORF">D9619_005298</name>
</gene>
<dbReference type="AlphaFoldDB" id="A0A8H5BVK3"/>
<sequence length="173" mass="19186">MSTTASRMEEKIIPSLAPLPSHNKKQWPTSLPVSNLNHRILFFTPVSTNVLGSLTGISPCVRMPMTTDTTHPNVRQRNVEHTGVDIAFILCDHRMRIEPRKSLWSTERGHHVLPPAAVREGVGWGRPGNEGFVRLVSDLGVQAEEGDQRLEFIQGNEQGAANHRTHDSKALSS</sequence>
<evidence type="ECO:0000313" key="1">
    <source>
        <dbReference type="EMBL" id="KAF5330377.1"/>
    </source>
</evidence>
<organism evidence="1 2">
    <name type="scientific">Psilocybe cf. subviscida</name>
    <dbReference type="NCBI Taxonomy" id="2480587"/>
    <lineage>
        <taxon>Eukaryota</taxon>
        <taxon>Fungi</taxon>
        <taxon>Dikarya</taxon>
        <taxon>Basidiomycota</taxon>
        <taxon>Agaricomycotina</taxon>
        <taxon>Agaricomycetes</taxon>
        <taxon>Agaricomycetidae</taxon>
        <taxon>Agaricales</taxon>
        <taxon>Agaricineae</taxon>
        <taxon>Strophariaceae</taxon>
        <taxon>Psilocybe</taxon>
    </lineage>
</organism>